<evidence type="ECO:0000313" key="3">
    <source>
        <dbReference type="Proteomes" id="UP000321039"/>
    </source>
</evidence>
<dbReference type="AlphaFoldDB" id="A0A5C9A9W8"/>
<gene>
    <name evidence="2" type="ORF">FV139_02905</name>
</gene>
<sequence>MKIDTHPIYLFGIYRWSGTTPEQFKEHYLAHHAPNIGAKIPGVRWYYTFLNKNPSVAQEGPPRPDAFAVMCFESEKALSKAPSTPEWAEAISDNIGFVSNFDTFEVERVTIIAEPH</sequence>
<dbReference type="InterPro" id="IPR011008">
    <property type="entry name" value="Dimeric_a/b-barrel"/>
</dbReference>
<comment type="caution">
    <text evidence="2">The sequence shown here is derived from an EMBL/GenBank/DDBJ whole genome shotgun (WGS) entry which is preliminary data.</text>
</comment>
<dbReference type="Pfam" id="PF07110">
    <property type="entry name" value="EthD"/>
    <property type="match status" value="1"/>
</dbReference>
<proteinExistence type="predicted"/>
<evidence type="ECO:0000259" key="1">
    <source>
        <dbReference type="Pfam" id="PF07110"/>
    </source>
</evidence>
<dbReference type="Gene3D" id="3.30.70.100">
    <property type="match status" value="1"/>
</dbReference>
<keyword evidence="3" id="KW-1185">Reference proteome</keyword>
<dbReference type="SUPFAM" id="SSF54909">
    <property type="entry name" value="Dimeric alpha+beta barrel"/>
    <property type="match status" value="1"/>
</dbReference>
<organism evidence="2 3">
    <name type="scientific">Parahaliea maris</name>
    <dbReference type="NCBI Taxonomy" id="2716870"/>
    <lineage>
        <taxon>Bacteria</taxon>
        <taxon>Pseudomonadati</taxon>
        <taxon>Pseudomonadota</taxon>
        <taxon>Gammaproteobacteria</taxon>
        <taxon>Cellvibrionales</taxon>
        <taxon>Halieaceae</taxon>
        <taxon>Parahaliea</taxon>
    </lineage>
</organism>
<accession>A0A5C9A9W8</accession>
<feature type="domain" description="EthD" evidence="1">
    <location>
        <begin position="18"/>
        <end position="98"/>
    </location>
</feature>
<protein>
    <submittedName>
        <fullName evidence="2">EthD domain-containing protein</fullName>
    </submittedName>
</protein>
<name>A0A5C9A9W8_9GAMM</name>
<dbReference type="Proteomes" id="UP000321039">
    <property type="component" value="Unassembled WGS sequence"/>
</dbReference>
<dbReference type="GO" id="GO:0016491">
    <property type="term" value="F:oxidoreductase activity"/>
    <property type="evidence" value="ECO:0007669"/>
    <property type="project" value="InterPro"/>
</dbReference>
<dbReference type="NCBIfam" id="TIGR02118">
    <property type="entry name" value="EthD family reductase"/>
    <property type="match status" value="1"/>
</dbReference>
<evidence type="ECO:0000313" key="2">
    <source>
        <dbReference type="EMBL" id="TXS96450.1"/>
    </source>
</evidence>
<reference evidence="2 3" key="1">
    <citation type="submission" date="2019-08" db="EMBL/GenBank/DDBJ databases">
        <title>Parahaliea maris sp. nov., isolated from the surface seawater.</title>
        <authorList>
            <person name="Liu Y."/>
        </authorList>
    </citation>
    <scope>NUCLEOTIDE SEQUENCE [LARGE SCALE GENOMIC DNA]</scope>
    <source>
        <strain evidence="2 3">HSLHS9</strain>
    </source>
</reference>
<dbReference type="EMBL" id="VRZA01000001">
    <property type="protein sequence ID" value="TXS96450.1"/>
    <property type="molecule type" value="Genomic_DNA"/>
</dbReference>
<dbReference type="RefSeq" id="WP_148066722.1">
    <property type="nucleotide sequence ID" value="NZ_VRZA01000001.1"/>
</dbReference>
<dbReference type="InterPro" id="IPR009799">
    <property type="entry name" value="EthD_dom"/>
</dbReference>